<name>A0A438IES2_VITVI</name>
<keyword evidence="3" id="KW-0862">Zinc</keyword>
<organism evidence="7 8">
    <name type="scientific">Vitis vinifera</name>
    <name type="common">Grape</name>
    <dbReference type="NCBI Taxonomy" id="29760"/>
    <lineage>
        <taxon>Eukaryota</taxon>
        <taxon>Viridiplantae</taxon>
        <taxon>Streptophyta</taxon>
        <taxon>Embryophyta</taxon>
        <taxon>Tracheophyta</taxon>
        <taxon>Spermatophyta</taxon>
        <taxon>Magnoliopsida</taxon>
        <taxon>eudicotyledons</taxon>
        <taxon>Gunneridae</taxon>
        <taxon>Pentapetalae</taxon>
        <taxon>rosids</taxon>
        <taxon>Vitales</taxon>
        <taxon>Vitaceae</taxon>
        <taxon>Viteae</taxon>
        <taxon>Vitis</taxon>
    </lineage>
</organism>
<proteinExistence type="inferred from homology"/>
<accession>A0A438IES2</accession>
<evidence type="ECO:0000256" key="1">
    <source>
        <dbReference type="ARBA" id="ARBA00009374"/>
    </source>
</evidence>
<evidence type="ECO:0000256" key="2">
    <source>
        <dbReference type="ARBA" id="ARBA00022723"/>
    </source>
</evidence>
<protein>
    <recommendedName>
        <fullName evidence="6">FLZ-type domain-containing protein</fullName>
    </recommendedName>
</protein>
<dbReference type="GO" id="GO:0008270">
    <property type="term" value="F:zinc ion binding"/>
    <property type="evidence" value="ECO:0007669"/>
    <property type="project" value="UniProtKB-KW"/>
</dbReference>
<evidence type="ECO:0000256" key="5">
    <source>
        <dbReference type="SAM" id="MobiDB-lite"/>
    </source>
</evidence>
<feature type="region of interest" description="Disordered" evidence="5">
    <location>
        <begin position="1"/>
        <end position="30"/>
    </location>
</feature>
<dbReference type="Pfam" id="PF04570">
    <property type="entry name" value="zf-FLZ"/>
    <property type="match status" value="1"/>
</dbReference>
<comment type="similarity">
    <text evidence="1">Belongs to the FLZ family.</text>
</comment>
<feature type="compositionally biased region" description="Polar residues" evidence="5">
    <location>
        <begin position="21"/>
        <end position="30"/>
    </location>
</feature>
<dbReference type="Proteomes" id="UP000288805">
    <property type="component" value="Unassembled WGS sequence"/>
</dbReference>
<feature type="zinc finger region" description="FLZ-type" evidence="4">
    <location>
        <begin position="107"/>
        <end position="151"/>
    </location>
</feature>
<dbReference type="InterPro" id="IPR044533">
    <property type="entry name" value="FLZ1/2/3"/>
</dbReference>
<evidence type="ECO:0000313" key="8">
    <source>
        <dbReference type="Proteomes" id="UP000288805"/>
    </source>
</evidence>
<keyword evidence="2" id="KW-0479">Metal-binding</keyword>
<dbReference type="InterPro" id="IPR007650">
    <property type="entry name" value="Zf-FLZ_dom"/>
</dbReference>
<dbReference type="PANTHER" id="PTHR46057">
    <property type="entry name" value="FCS-LIKE ZINC FINGER 1-RELATED"/>
    <property type="match status" value="1"/>
</dbReference>
<feature type="compositionally biased region" description="Basic and acidic residues" evidence="5">
    <location>
        <begin position="150"/>
        <end position="164"/>
    </location>
</feature>
<dbReference type="PANTHER" id="PTHR46057:SF13">
    <property type="entry name" value="FLZ-TYPE DOMAIN-CONTAINING PROTEIN"/>
    <property type="match status" value="1"/>
</dbReference>
<sequence>MYATRANGFSPMDLGKPPSTADISQELSSNPMDHNLKGSHPTISLQPIRNTGGCAGYLPFNLHIASCASQQPSASPSSFTMAASSSSSPRSGLLYYAGCEEYPHQPHFLEACFLCQKPLGNNADIFMYRGNTPFCSKECRQEQMEFDEAKEKSWNMRSLRKSDSNKSSSNKAVRSGTVAVA</sequence>
<evidence type="ECO:0000256" key="3">
    <source>
        <dbReference type="ARBA" id="ARBA00022771"/>
    </source>
</evidence>
<feature type="domain" description="FLZ-type" evidence="6">
    <location>
        <begin position="107"/>
        <end position="151"/>
    </location>
</feature>
<evidence type="ECO:0000259" key="6">
    <source>
        <dbReference type="PROSITE" id="PS51795"/>
    </source>
</evidence>
<evidence type="ECO:0000313" key="7">
    <source>
        <dbReference type="EMBL" id="RVW95246.1"/>
    </source>
</evidence>
<evidence type="ECO:0000256" key="4">
    <source>
        <dbReference type="PROSITE-ProRule" id="PRU01131"/>
    </source>
</evidence>
<dbReference type="AlphaFoldDB" id="A0A438IES2"/>
<comment type="caution">
    <text evidence="7">The sequence shown here is derived from an EMBL/GenBank/DDBJ whole genome shotgun (WGS) entry which is preliminary data.</text>
</comment>
<dbReference type="EMBL" id="QGNW01000115">
    <property type="protein sequence ID" value="RVW95246.1"/>
    <property type="molecule type" value="Genomic_DNA"/>
</dbReference>
<feature type="region of interest" description="Disordered" evidence="5">
    <location>
        <begin position="150"/>
        <end position="181"/>
    </location>
</feature>
<reference evidence="7 8" key="1">
    <citation type="journal article" date="2018" name="PLoS Genet.">
        <title>Population sequencing reveals clonal diversity and ancestral inbreeding in the grapevine cultivar Chardonnay.</title>
        <authorList>
            <person name="Roach M.J."/>
            <person name="Johnson D.L."/>
            <person name="Bohlmann J."/>
            <person name="van Vuuren H.J."/>
            <person name="Jones S.J."/>
            <person name="Pretorius I.S."/>
            <person name="Schmidt S.A."/>
            <person name="Borneman A.R."/>
        </authorList>
    </citation>
    <scope>NUCLEOTIDE SEQUENCE [LARGE SCALE GENOMIC DNA]</scope>
    <source>
        <strain evidence="8">cv. Chardonnay</strain>
        <tissue evidence="7">Leaf</tissue>
    </source>
</reference>
<keyword evidence="3" id="KW-0863">Zinc-finger</keyword>
<gene>
    <name evidence="7" type="ORF">CK203_034111</name>
</gene>
<dbReference type="PROSITE" id="PS51795">
    <property type="entry name" value="ZF_FLZ"/>
    <property type="match status" value="1"/>
</dbReference>